<accession>A0A841FDL5</accession>
<comment type="caution">
    <text evidence="2">The sequence shown here is derived from an EMBL/GenBank/DDBJ whole genome shotgun (WGS) entry which is preliminary data.</text>
</comment>
<keyword evidence="3" id="KW-1185">Reference proteome</keyword>
<reference evidence="2 3" key="1">
    <citation type="submission" date="2020-08" db="EMBL/GenBank/DDBJ databases">
        <title>Genomic Encyclopedia of Type Strains, Phase IV (KMG-IV): sequencing the most valuable type-strain genomes for metagenomic binning, comparative biology and taxonomic classification.</title>
        <authorList>
            <person name="Goeker M."/>
        </authorList>
    </citation>
    <scope>NUCLEOTIDE SEQUENCE [LARGE SCALE GENOMIC DNA]</scope>
    <source>
        <strain evidence="2 3">YIM 65646</strain>
    </source>
</reference>
<feature type="compositionally biased region" description="Basic and acidic residues" evidence="1">
    <location>
        <begin position="184"/>
        <end position="203"/>
    </location>
</feature>
<protein>
    <submittedName>
        <fullName evidence="2">Uncharacterized protein</fullName>
    </submittedName>
</protein>
<dbReference type="RefSeq" id="WP_184786753.1">
    <property type="nucleotide sequence ID" value="NZ_BONT01000013.1"/>
</dbReference>
<dbReference type="AlphaFoldDB" id="A0A841FDL5"/>
<organism evidence="2 3">
    <name type="scientific">Phytomonospora endophytica</name>
    <dbReference type="NCBI Taxonomy" id="714109"/>
    <lineage>
        <taxon>Bacteria</taxon>
        <taxon>Bacillati</taxon>
        <taxon>Actinomycetota</taxon>
        <taxon>Actinomycetes</taxon>
        <taxon>Micromonosporales</taxon>
        <taxon>Micromonosporaceae</taxon>
        <taxon>Phytomonospora</taxon>
    </lineage>
</organism>
<gene>
    <name evidence="2" type="ORF">HNR73_001754</name>
</gene>
<evidence type="ECO:0000313" key="3">
    <source>
        <dbReference type="Proteomes" id="UP000548476"/>
    </source>
</evidence>
<feature type="region of interest" description="Disordered" evidence="1">
    <location>
        <begin position="162"/>
        <end position="236"/>
    </location>
</feature>
<sequence length="326" mass="33780">MDGEVVGATPPGVTGGGADALTGLAFLLVPDSVAYQAILGVLAEEPECSRTAAEVAEALGADRAIVESRLVELVGWGDVSRSAEVRTVAEYRAGAVRFGLSELGGRVWREVCRTSVTAAPEPVTEPVDREGLLELARRFDECSDAEAVALYAATIGLPTPLPGPGTFDTEAHDGFTDVGTSGNHESRAHHAGDDQSPTRDAGRGETFARPGRGPDTAAGPQPDPMPLKRFRSPPPSVELQGACADLARRRLSSSAFVLLVGLVGRALARTSPGSDGYVADESCGLELQLLHSPGSSTSLFGVDGTLTLDGFKLRLSVLPAEDPGAL</sequence>
<evidence type="ECO:0000256" key="1">
    <source>
        <dbReference type="SAM" id="MobiDB-lite"/>
    </source>
</evidence>
<name>A0A841FDL5_9ACTN</name>
<dbReference type="EMBL" id="JACHGT010000003">
    <property type="protein sequence ID" value="MBB6033904.1"/>
    <property type="molecule type" value="Genomic_DNA"/>
</dbReference>
<evidence type="ECO:0000313" key="2">
    <source>
        <dbReference type="EMBL" id="MBB6033904.1"/>
    </source>
</evidence>
<dbReference type="Proteomes" id="UP000548476">
    <property type="component" value="Unassembled WGS sequence"/>
</dbReference>
<proteinExistence type="predicted"/>